<dbReference type="RefSeq" id="WP_084374148.1">
    <property type="nucleotide sequence ID" value="NZ_FWYF01000004.1"/>
</dbReference>
<sequence>MKKRILVLITSLLITYTSQSQVSLDYYLPPNTSLNPAIPTPQSIIGHEVGDWHISHDKLVQYMYALAEASDRVEIEEYARSHENRPLLILKISAPANIQNLESIRTEHLKISDYNQSSRLELSKLPLVAYLGYSIHGNEPSGSNAALLVAYYLAAAKGTEIENWLKNTVILLDPSYNPDGLNRFASWVNGKKGMNLVTDPNHIEQNEPWPRGRTNHYWFDLNRDWLPVQHPESQGRIKQYHKWKPNVLTDHHEMGTNGTFFFQPGIPSRNNPLTPDRTYELTQKIANYHARALDGIGSLYYAKESYDDFYIGKGSSYPDVNGAVGILFEQASARGHAQQSDHGILTFPFAIRNHFTTSLSTLRAANELRSELLDHQQKFYADIPAMTDKEEVKAYVFSASNDNSKLKAFLSILETHQVEVYQLNKSFDGFNPNHSFIIPLKQNQNRMIKGIFETRTQFEDSLFYDVSAWTLPLAFDLAYKAVKGKSYTAALIGEQIYSTELQKTFQTFESSSYSYAFHWQDAQSPALLYDIQKLGLRTKVATSPWADQNGQSFERGSILIPVQNQPITSSEIYDALVTLSEKHDIPITSLSSGNTDSYQLGSPKFKTLAVPKPLLIIGEEVNAYEAGEVWHLLDQRMGMALPMITIDKCNSISLKSYNTIIMVGGSYGTLAQAKIKSWLQNGGNIITTKSAGKWISEAGLSKIKYKKIARDSTQKYQPYHERGRTNGAQRIGGTIFETHIDLTHPLGFGFADEKLPVFKRGTQLMELAKNPYAQPAHYTANPLLAGYVSEENLKHIPNTPAVGLSAFGKGMIISIQDNPNFRAYWYGTNRLFLNALFFSGMIEAGSAR</sequence>
<keyword evidence="1" id="KW-0732">Signal</keyword>
<dbReference type="InterPro" id="IPR000834">
    <property type="entry name" value="Peptidase_M14"/>
</dbReference>
<dbReference type="AlphaFoldDB" id="A0A1W2GMT8"/>
<evidence type="ECO:0000256" key="1">
    <source>
        <dbReference type="SAM" id="SignalP"/>
    </source>
</evidence>
<gene>
    <name evidence="3" type="ORF">SAMN04488029_3514</name>
</gene>
<keyword evidence="3" id="KW-0378">Hydrolase</keyword>
<evidence type="ECO:0000313" key="3">
    <source>
        <dbReference type="EMBL" id="SMD37874.1"/>
    </source>
</evidence>
<protein>
    <submittedName>
        <fullName evidence="3">Zinc carboxypeptidase</fullName>
    </submittedName>
</protein>
<evidence type="ECO:0000313" key="4">
    <source>
        <dbReference type="Proteomes" id="UP000192472"/>
    </source>
</evidence>
<proteinExistence type="predicted"/>
<feature type="chain" id="PRO_5013094291" evidence="1">
    <location>
        <begin position="21"/>
        <end position="848"/>
    </location>
</feature>
<dbReference type="Pfam" id="PF00246">
    <property type="entry name" value="Peptidase_M14"/>
    <property type="match status" value="1"/>
</dbReference>
<feature type="domain" description="Peptidase M14" evidence="2">
    <location>
        <begin position="60"/>
        <end position="226"/>
    </location>
</feature>
<dbReference type="GO" id="GO:0008270">
    <property type="term" value="F:zinc ion binding"/>
    <property type="evidence" value="ECO:0007669"/>
    <property type="project" value="InterPro"/>
</dbReference>
<dbReference type="GO" id="GO:0006508">
    <property type="term" value="P:proteolysis"/>
    <property type="evidence" value="ECO:0007669"/>
    <property type="project" value="InterPro"/>
</dbReference>
<accession>A0A1W2GMT8</accession>
<dbReference type="OrthoDB" id="9758209at2"/>
<dbReference type="Gene3D" id="3.40.630.10">
    <property type="entry name" value="Zn peptidases"/>
    <property type="match status" value="1"/>
</dbReference>
<dbReference type="InterPro" id="IPR029062">
    <property type="entry name" value="Class_I_gatase-like"/>
</dbReference>
<evidence type="ECO:0000259" key="2">
    <source>
        <dbReference type="Pfam" id="PF00246"/>
    </source>
</evidence>
<dbReference type="EMBL" id="FWYF01000004">
    <property type="protein sequence ID" value="SMD37874.1"/>
    <property type="molecule type" value="Genomic_DNA"/>
</dbReference>
<keyword evidence="4" id="KW-1185">Reference proteome</keyword>
<keyword evidence="3" id="KW-0645">Protease</keyword>
<dbReference type="GO" id="GO:0004181">
    <property type="term" value="F:metallocarboxypeptidase activity"/>
    <property type="evidence" value="ECO:0007669"/>
    <property type="project" value="InterPro"/>
</dbReference>
<dbReference type="STRING" id="692418.SAMN04488029_3514"/>
<dbReference type="SUPFAM" id="SSF52317">
    <property type="entry name" value="Class I glutamine amidotransferase-like"/>
    <property type="match status" value="1"/>
</dbReference>
<dbReference type="Proteomes" id="UP000192472">
    <property type="component" value="Unassembled WGS sequence"/>
</dbReference>
<keyword evidence="3" id="KW-0121">Carboxypeptidase</keyword>
<feature type="signal peptide" evidence="1">
    <location>
        <begin position="1"/>
        <end position="20"/>
    </location>
</feature>
<organism evidence="3 4">
    <name type="scientific">Reichenbachiella faecimaris</name>
    <dbReference type="NCBI Taxonomy" id="692418"/>
    <lineage>
        <taxon>Bacteria</taxon>
        <taxon>Pseudomonadati</taxon>
        <taxon>Bacteroidota</taxon>
        <taxon>Cytophagia</taxon>
        <taxon>Cytophagales</taxon>
        <taxon>Reichenbachiellaceae</taxon>
        <taxon>Reichenbachiella</taxon>
    </lineage>
</organism>
<dbReference type="CDD" id="cd06238">
    <property type="entry name" value="M14-like"/>
    <property type="match status" value="1"/>
</dbReference>
<reference evidence="3 4" key="1">
    <citation type="submission" date="2017-04" db="EMBL/GenBank/DDBJ databases">
        <authorList>
            <person name="Afonso C.L."/>
            <person name="Miller P.J."/>
            <person name="Scott M.A."/>
            <person name="Spackman E."/>
            <person name="Goraichik I."/>
            <person name="Dimitrov K.M."/>
            <person name="Suarez D.L."/>
            <person name="Swayne D.E."/>
        </authorList>
    </citation>
    <scope>NUCLEOTIDE SEQUENCE [LARGE SCALE GENOMIC DNA]</scope>
    <source>
        <strain evidence="3 4">DSM 26133</strain>
    </source>
</reference>
<name>A0A1W2GMT8_REIFA</name>
<dbReference type="SUPFAM" id="SSF53187">
    <property type="entry name" value="Zn-dependent exopeptidases"/>
    <property type="match status" value="1"/>
</dbReference>